<protein>
    <submittedName>
        <fullName evidence="2">Uncharacterized protein</fullName>
    </submittedName>
</protein>
<accession>A0A976IFP9</accession>
<keyword evidence="3" id="KW-1185">Reference proteome</keyword>
<dbReference type="GeneID" id="94349555"/>
<evidence type="ECO:0000313" key="2">
    <source>
        <dbReference type="EMBL" id="TDH69780.1"/>
    </source>
</evidence>
<dbReference type="KEGG" id="blac:94349555"/>
<proteinExistence type="predicted"/>
<name>A0A976IFP9_BRELC</name>
<evidence type="ECO:0000256" key="1">
    <source>
        <dbReference type="SAM" id="MobiDB-lite"/>
    </source>
</evidence>
<organism evidence="2 3">
    <name type="scientific">Bremia lactucae</name>
    <name type="common">Lettuce downy mildew</name>
    <dbReference type="NCBI Taxonomy" id="4779"/>
    <lineage>
        <taxon>Eukaryota</taxon>
        <taxon>Sar</taxon>
        <taxon>Stramenopiles</taxon>
        <taxon>Oomycota</taxon>
        <taxon>Peronosporomycetes</taxon>
        <taxon>Peronosporales</taxon>
        <taxon>Peronosporaceae</taxon>
        <taxon>Bremia</taxon>
    </lineage>
</organism>
<feature type="region of interest" description="Disordered" evidence="1">
    <location>
        <begin position="1"/>
        <end position="46"/>
    </location>
</feature>
<gene>
    <name evidence="2" type="ORF">CCR75_005809</name>
</gene>
<comment type="caution">
    <text evidence="2">The sequence shown here is derived from an EMBL/GenBank/DDBJ whole genome shotgun (WGS) entry which is preliminary data.</text>
</comment>
<reference evidence="2 3" key="1">
    <citation type="journal article" date="2021" name="Genome Biol.">
        <title>AFLAP: assembly-free linkage analysis pipeline using k-mers from genome sequencing data.</title>
        <authorList>
            <person name="Fletcher K."/>
            <person name="Zhang L."/>
            <person name="Gil J."/>
            <person name="Han R."/>
            <person name="Cavanaugh K."/>
            <person name="Michelmore R."/>
        </authorList>
    </citation>
    <scope>NUCLEOTIDE SEQUENCE [LARGE SCALE GENOMIC DNA]</scope>
    <source>
        <strain evidence="2 3">SF5</strain>
    </source>
</reference>
<sequence length="62" mass="7052">MDRLQIQPVESRLREESASREASMAQNPDQDMYNNEPKPEVDTYGSMHCSRSTALLASRPLL</sequence>
<dbReference type="RefSeq" id="XP_067819279.1">
    <property type="nucleotide sequence ID" value="XM_067963884.1"/>
</dbReference>
<dbReference type="AlphaFoldDB" id="A0A976IFP9"/>
<dbReference type="EMBL" id="SHOA02000007">
    <property type="protein sequence ID" value="TDH69780.1"/>
    <property type="molecule type" value="Genomic_DNA"/>
</dbReference>
<evidence type="ECO:0000313" key="3">
    <source>
        <dbReference type="Proteomes" id="UP000294530"/>
    </source>
</evidence>
<dbReference type="Proteomes" id="UP000294530">
    <property type="component" value="Unassembled WGS sequence"/>
</dbReference>